<evidence type="ECO:0000256" key="1">
    <source>
        <dbReference type="ARBA" id="ARBA00007169"/>
    </source>
</evidence>
<dbReference type="AlphaFoldDB" id="A0A7S7NSV0"/>
<protein>
    <submittedName>
        <fullName evidence="4">Glycosyltransferase</fullName>
    </submittedName>
</protein>
<dbReference type="Proteomes" id="UP000593892">
    <property type="component" value="Chromosome"/>
</dbReference>
<comment type="similarity">
    <text evidence="1">Belongs to the thioesterase family.</text>
</comment>
<dbReference type="PANTHER" id="PTHR11487:SF0">
    <property type="entry name" value="S-ACYL FATTY ACID SYNTHASE THIOESTERASE, MEDIUM CHAIN"/>
    <property type="match status" value="1"/>
</dbReference>
<feature type="domain" description="Glycosyltransferase subfamily 4-like N-terminal" evidence="3">
    <location>
        <begin position="16"/>
        <end position="183"/>
    </location>
</feature>
<dbReference type="SUPFAM" id="SSF53756">
    <property type="entry name" value="UDP-Glycosyltransferase/glycogen phosphorylase"/>
    <property type="match status" value="1"/>
</dbReference>
<dbReference type="InterPro" id="IPR012223">
    <property type="entry name" value="TEII"/>
</dbReference>
<proteinExistence type="inferred from homology"/>
<evidence type="ECO:0000259" key="2">
    <source>
        <dbReference type="Pfam" id="PF00975"/>
    </source>
</evidence>
<dbReference type="GO" id="GO:0008610">
    <property type="term" value="P:lipid biosynthetic process"/>
    <property type="evidence" value="ECO:0007669"/>
    <property type="project" value="TreeGrafter"/>
</dbReference>
<evidence type="ECO:0000313" key="4">
    <source>
        <dbReference type="EMBL" id="QOY89208.1"/>
    </source>
</evidence>
<accession>A0A7S7NSV0</accession>
<feature type="domain" description="Thioesterase" evidence="2">
    <location>
        <begin position="446"/>
        <end position="670"/>
    </location>
</feature>
<dbReference type="CDD" id="cd03801">
    <property type="entry name" value="GT4_PimA-like"/>
    <property type="match status" value="1"/>
</dbReference>
<dbReference type="Gene3D" id="3.40.50.2000">
    <property type="entry name" value="Glycogen Phosphorylase B"/>
    <property type="match status" value="2"/>
</dbReference>
<dbReference type="InterPro" id="IPR001031">
    <property type="entry name" value="Thioesterase"/>
</dbReference>
<dbReference type="InterPro" id="IPR029058">
    <property type="entry name" value="AB_hydrolase_fold"/>
</dbReference>
<dbReference type="Pfam" id="PF00975">
    <property type="entry name" value="Thioesterase"/>
    <property type="match status" value="1"/>
</dbReference>
<sequence>MKVLLAHNSTYFPSLGGGDKSNRLLMEALVERGHSVRVATRVEQFGQEGHDAMLEALRSRGVDPDGSDGTGIRYELGGVVVRVLSLSPHLRGFFQAQIDEFQPDIIITSTDDPGQLLFDIAVKAPNARVVYLVRATIAVPFGPDSSMVSASKTEVLKRADATVGVSHYVAGYVREWSGIDAIHVPISLLEDTRDFPLLGRFENPYVAMVNPCAVKGISIFVELADRMPHVQFAAIPTWGTQIDELAAMRQRPNITLLNQMDNIDGLLRQTKVMLVPSVWAEARSRIVLEAMSRGIPVVASDVGGLHEAKLGVPYLIRVNPIVKYKPSVDASMVPVAEVPPQDVAPWYKVMERLTTDQPHWEELAAASRKAALEYAANLNVLPFEGVLESLLRKPKKQPPAPTLRPALSEEKKKLLALRLRQHNTAAKPDSNPWLPGIEEVPAGRMKLFCFPWAGGGALPYRAWRDKLSALACVVPVRLPGRETRAAEPPFERMGPLVEALLKEVRPFLDAPFSFFGHSMGAGISFELTRALRREGLPLPVSLHVSGARAPQYRLNHVPPPEPSMRDFIEELRRLEGFPPSVLNNPELLKLALPALLSDARLYRHYAYEAQGPLDLPLFAYGGEADPNVTAEHLAAWGLQTTQTFRHSEFKGGHFFLEAAQAALLSTLKADLTLASQVR</sequence>
<dbReference type="SUPFAM" id="SSF53474">
    <property type="entry name" value="alpha/beta-Hydrolases"/>
    <property type="match status" value="1"/>
</dbReference>
<dbReference type="Gene3D" id="3.40.50.1820">
    <property type="entry name" value="alpha/beta hydrolase"/>
    <property type="match status" value="1"/>
</dbReference>
<keyword evidence="4" id="KW-0808">Transferase</keyword>
<dbReference type="Pfam" id="PF13692">
    <property type="entry name" value="Glyco_trans_1_4"/>
    <property type="match status" value="1"/>
</dbReference>
<dbReference type="RefSeq" id="WP_194450870.1">
    <property type="nucleotide sequence ID" value="NZ_CP063849.1"/>
</dbReference>
<name>A0A7S7NSV0_PALFE</name>
<dbReference type="Pfam" id="PF13579">
    <property type="entry name" value="Glyco_trans_4_4"/>
    <property type="match status" value="1"/>
</dbReference>
<evidence type="ECO:0000313" key="5">
    <source>
        <dbReference type="Proteomes" id="UP000593892"/>
    </source>
</evidence>
<gene>
    <name evidence="4" type="ORF">IRI77_04405</name>
</gene>
<dbReference type="InterPro" id="IPR028098">
    <property type="entry name" value="Glyco_trans_4-like_N"/>
</dbReference>
<dbReference type="EMBL" id="CP063849">
    <property type="protein sequence ID" value="QOY89208.1"/>
    <property type="molecule type" value="Genomic_DNA"/>
</dbReference>
<reference evidence="4 5" key="1">
    <citation type="submission" date="2020-10" db="EMBL/GenBank/DDBJ databases">
        <title>Complete genome sequence of Paludibaculum fermentans P105T, a facultatively anaerobic acidobacterium capable of dissimilatory Fe(III) reduction.</title>
        <authorList>
            <person name="Dedysh S.N."/>
            <person name="Beletsky A.V."/>
            <person name="Kulichevskaya I.S."/>
            <person name="Mardanov A.V."/>
            <person name="Ravin N.V."/>
        </authorList>
    </citation>
    <scope>NUCLEOTIDE SEQUENCE [LARGE SCALE GENOMIC DNA]</scope>
    <source>
        <strain evidence="4 5">P105</strain>
    </source>
</reference>
<evidence type="ECO:0000259" key="3">
    <source>
        <dbReference type="Pfam" id="PF13579"/>
    </source>
</evidence>
<dbReference type="GO" id="GO:0016757">
    <property type="term" value="F:glycosyltransferase activity"/>
    <property type="evidence" value="ECO:0007669"/>
    <property type="project" value="UniProtKB-ARBA"/>
</dbReference>
<keyword evidence="5" id="KW-1185">Reference proteome</keyword>
<dbReference type="PANTHER" id="PTHR11487">
    <property type="entry name" value="THIOESTERASE"/>
    <property type="match status" value="1"/>
</dbReference>
<dbReference type="KEGG" id="pfer:IRI77_04405"/>
<organism evidence="4 5">
    <name type="scientific">Paludibaculum fermentans</name>
    <dbReference type="NCBI Taxonomy" id="1473598"/>
    <lineage>
        <taxon>Bacteria</taxon>
        <taxon>Pseudomonadati</taxon>
        <taxon>Acidobacteriota</taxon>
        <taxon>Terriglobia</taxon>
        <taxon>Bryobacterales</taxon>
        <taxon>Bryobacteraceae</taxon>
        <taxon>Paludibaculum</taxon>
    </lineage>
</organism>